<dbReference type="InterPro" id="IPR045000">
    <property type="entry name" value="TR"/>
</dbReference>
<evidence type="ECO:0000313" key="3">
    <source>
        <dbReference type="EMBL" id="THG17076.1"/>
    </source>
</evidence>
<dbReference type="Pfam" id="PF00106">
    <property type="entry name" value="adh_short"/>
    <property type="match status" value="1"/>
</dbReference>
<reference evidence="3 4" key="1">
    <citation type="journal article" date="2018" name="Proc. Natl. Acad. Sci. U.S.A.">
        <title>Draft genome sequence of Camellia sinensis var. sinensis provides insights into the evolution of the tea genome and tea quality.</title>
        <authorList>
            <person name="Wei C."/>
            <person name="Yang H."/>
            <person name="Wang S."/>
            <person name="Zhao J."/>
            <person name="Liu C."/>
            <person name="Gao L."/>
            <person name="Xia E."/>
            <person name="Lu Y."/>
            <person name="Tai Y."/>
            <person name="She G."/>
            <person name="Sun J."/>
            <person name="Cao H."/>
            <person name="Tong W."/>
            <person name="Gao Q."/>
            <person name="Li Y."/>
            <person name="Deng W."/>
            <person name="Jiang X."/>
            <person name="Wang W."/>
            <person name="Chen Q."/>
            <person name="Zhang S."/>
            <person name="Li H."/>
            <person name="Wu J."/>
            <person name="Wang P."/>
            <person name="Li P."/>
            <person name="Shi C."/>
            <person name="Zheng F."/>
            <person name="Jian J."/>
            <person name="Huang B."/>
            <person name="Shan D."/>
            <person name="Shi M."/>
            <person name="Fang C."/>
            <person name="Yue Y."/>
            <person name="Li F."/>
            <person name="Li D."/>
            <person name="Wei S."/>
            <person name="Han B."/>
            <person name="Jiang C."/>
            <person name="Yin Y."/>
            <person name="Xia T."/>
            <person name="Zhang Z."/>
            <person name="Bennetzen J.L."/>
            <person name="Zhao S."/>
            <person name="Wan X."/>
        </authorList>
    </citation>
    <scope>NUCLEOTIDE SEQUENCE [LARGE SCALE GENOMIC DNA]</scope>
    <source>
        <strain evidence="4">cv. Shuchazao</strain>
        <tissue evidence="3">Leaf</tissue>
    </source>
</reference>
<organism evidence="3 4">
    <name type="scientific">Camellia sinensis var. sinensis</name>
    <name type="common">China tea</name>
    <dbReference type="NCBI Taxonomy" id="542762"/>
    <lineage>
        <taxon>Eukaryota</taxon>
        <taxon>Viridiplantae</taxon>
        <taxon>Streptophyta</taxon>
        <taxon>Embryophyta</taxon>
        <taxon>Tracheophyta</taxon>
        <taxon>Spermatophyta</taxon>
        <taxon>Magnoliopsida</taxon>
        <taxon>eudicotyledons</taxon>
        <taxon>Gunneridae</taxon>
        <taxon>Pentapetalae</taxon>
        <taxon>asterids</taxon>
        <taxon>Ericales</taxon>
        <taxon>Theaceae</taxon>
        <taxon>Camellia</taxon>
    </lineage>
</organism>
<evidence type="ECO:0000256" key="1">
    <source>
        <dbReference type="ARBA" id="ARBA00022857"/>
    </source>
</evidence>
<dbReference type="EMBL" id="SDRB02003707">
    <property type="protein sequence ID" value="THG17076.1"/>
    <property type="molecule type" value="Genomic_DNA"/>
</dbReference>
<keyword evidence="2" id="KW-0560">Oxidoreductase</keyword>
<sequence>MANQLLLEIELQRLQRNSIVLQRMRIEVRRNQHQCVCNERERVGGENWKFISTSDFLQREIIRWIGGVEFAEKQWSVRAKIDGDGRKEMSRRCACSAGHLDQHRNISAVRSEHQQHDQHRNISAVNVVLGLVLILGVVHFDRHDVVEELADKGAIVHTCSRNESELSRCLQEWSAKGFTVTGSVCDVSSRPQREKMLDEVSSLFNGKLNILVGLSDREEDVVVWNVVGTKGASCAAAESIDHLFLLCSVAYRLWGLICSLDRRGVEAGFYEEGGVWGSEDHVW</sequence>
<gene>
    <name evidence="3" type="ORF">TEA_004182</name>
</gene>
<dbReference type="InterPro" id="IPR002347">
    <property type="entry name" value="SDR_fam"/>
</dbReference>
<dbReference type="Gene3D" id="3.40.50.720">
    <property type="entry name" value="NAD(P)-binding Rossmann-like Domain"/>
    <property type="match status" value="1"/>
</dbReference>
<name>A0A4S4EM19_CAMSN</name>
<dbReference type="Proteomes" id="UP000306102">
    <property type="component" value="Unassembled WGS sequence"/>
</dbReference>
<dbReference type="SUPFAM" id="SSF51735">
    <property type="entry name" value="NAD(P)-binding Rossmann-fold domains"/>
    <property type="match status" value="1"/>
</dbReference>
<dbReference type="PANTHER" id="PTHR42898">
    <property type="entry name" value="TROPINONE REDUCTASE"/>
    <property type="match status" value="1"/>
</dbReference>
<dbReference type="PANTHER" id="PTHR42898:SF6">
    <property type="entry name" value="NADP-DEPENDENT MANNITOL DEHYDROGENASE"/>
    <property type="match status" value="1"/>
</dbReference>
<dbReference type="STRING" id="542762.A0A4S4EM19"/>
<keyword evidence="4" id="KW-1185">Reference proteome</keyword>
<proteinExistence type="predicted"/>
<evidence type="ECO:0000313" key="4">
    <source>
        <dbReference type="Proteomes" id="UP000306102"/>
    </source>
</evidence>
<accession>A0A4S4EM19</accession>
<keyword evidence="1" id="KW-0521">NADP</keyword>
<dbReference type="GO" id="GO:0016491">
    <property type="term" value="F:oxidoreductase activity"/>
    <property type="evidence" value="ECO:0007669"/>
    <property type="project" value="UniProtKB-KW"/>
</dbReference>
<protein>
    <submittedName>
        <fullName evidence="3">Uncharacterized protein</fullName>
    </submittedName>
</protein>
<evidence type="ECO:0000256" key="2">
    <source>
        <dbReference type="ARBA" id="ARBA00023002"/>
    </source>
</evidence>
<comment type="caution">
    <text evidence="3">The sequence shown here is derived from an EMBL/GenBank/DDBJ whole genome shotgun (WGS) entry which is preliminary data.</text>
</comment>
<dbReference type="InterPro" id="IPR036291">
    <property type="entry name" value="NAD(P)-bd_dom_sf"/>
</dbReference>
<dbReference type="AlphaFoldDB" id="A0A4S4EM19"/>